<sequence>MKELNTVEMKEVSGAGFLTDTAGMLGGGIGAIVDLALGSKNTAAADAGRNIGKGIGGIVEAGINAITSFFGGLFGKKGE</sequence>
<evidence type="ECO:0000313" key="1">
    <source>
        <dbReference type="EMBL" id="ANI82977.1"/>
    </source>
</evidence>
<dbReference type="Proteomes" id="UP000182314">
    <property type="component" value="Unassembled WGS sequence"/>
</dbReference>
<dbReference type="RefSeq" id="WP_064566351.1">
    <property type="nucleotide sequence ID" value="NZ_CP014007.2"/>
</dbReference>
<evidence type="ECO:0000313" key="2">
    <source>
        <dbReference type="EMBL" id="SFC13848.1"/>
    </source>
</evidence>
<keyword evidence="3" id="KW-1185">Reference proteome</keyword>
<gene>
    <name evidence="1" type="ORF">AWR26_12710</name>
    <name evidence="2" type="ORF">SAMN05216286_1721</name>
</gene>
<dbReference type="AlphaFoldDB" id="A0AA94KPI1"/>
<dbReference type="EMBL" id="FOKO01000002">
    <property type="protein sequence ID" value="SFC13848.1"/>
    <property type="molecule type" value="Genomic_DNA"/>
</dbReference>
<dbReference type="Proteomes" id="UP000078227">
    <property type="component" value="Chromosome"/>
</dbReference>
<reference evidence="2 4" key="1">
    <citation type="submission" date="2016-10" db="EMBL/GenBank/DDBJ databases">
        <authorList>
            <person name="Varghese N."/>
            <person name="Submissions S."/>
        </authorList>
    </citation>
    <scope>NUCLEOTIDE SEQUENCE [LARGE SCALE GENOMIC DNA]</scope>
    <source>
        <strain evidence="2 4">CGMCC 1.7012</strain>
    </source>
</reference>
<evidence type="ECO:0000313" key="3">
    <source>
        <dbReference type="Proteomes" id="UP000078227"/>
    </source>
</evidence>
<protein>
    <submittedName>
        <fullName evidence="2">Uncharacterized protein</fullName>
    </submittedName>
</protein>
<evidence type="ECO:0000313" key="4">
    <source>
        <dbReference type="Proteomes" id="UP000182314"/>
    </source>
</evidence>
<accession>A0AA94KPI1</accession>
<proteinExistence type="predicted"/>
<name>A0AA94KPI1_9ENTR</name>
<organism evidence="2 4">
    <name type="scientific">Kosakonia oryzae</name>
    <dbReference type="NCBI Taxonomy" id="497725"/>
    <lineage>
        <taxon>Bacteria</taxon>
        <taxon>Pseudomonadati</taxon>
        <taxon>Pseudomonadota</taxon>
        <taxon>Gammaproteobacteria</taxon>
        <taxon>Enterobacterales</taxon>
        <taxon>Enterobacteriaceae</taxon>
        <taxon>Kosakonia</taxon>
    </lineage>
</organism>
<dbReference type="KEGG" id="kor:AWR26_12710"/>
<dbReference type="EMBL" id="CP014007">
    <property type="protein sequence ID" value="ANI82977.1"/>
    <property type="molecule type" value="Genomic_DNA"/>
</dbReference>
<reference evidence="1 3" key="2">
    <citation type="submission" date="2021-03" db="EMBL/GenBank/DDBJ databases">
        <authorList>
            <person name="Li Y."/>
            <person name="Li S."/>
            <person name="Chen M."/>
            <person name="Peng G."/>
            <person name="Tan Z."/>
            <person name="An Q."/>
        </authorList>
    </citation>
    <scope>NUCLEOTIDE SEQUENCE [LARGE SCALE GENOMIC DNA]</scope>
    <source>
        <strain evidence="1 3">Ola 51</strain>
    </source>
</reference>